<keyword evidence="5" id="KW-0863">Zinc-finger</keyword>
<dbReference type="SMART" id="SM01250">
    <property type="entry name" value="KAT11"/>
    <property type="match status" value="1"/>
</dbReference>
<dbReference type="Pfam" id="PF06001">
    <property type="entry name" value="RING_CBP-p300"/>
    <property type="match status" value="1"/>
</dbReference>
<dbReference type="Gene3D" id="2.10.110.40">
    <property type="match status" value="1"/>
</dbReference>
<feature type="compositionally biased region" description="Basic and acidic residues" evidence="15">
    <location>
        <begin position="315"/>
        <end position="324"/>
    </location>
</feature>
<feature type="region of interest" description="Disordered" evidence="15">
    <location>
        <begin position="731"/>
        <end position="844"/>
    </location>
</feature>
<feature type="domain" description="Bromo" evidence="16">
    <location>
        <begin position="18"/>
        <end position="91"/>
    </location>
</feature>
<dbReference type="PROSITE" id="PS01357">
    <property type="entry name" value="ZF_ZZ_1"/>
    <property type="match status" value="1"/>
</dbReference>
<dbReference type="PROSITE" id="PS00633">
    <property type="entry name" value="BROMODOMAIN_1"/>
    <property type="match status" value="1"/>
</dbReference>
<organism evidence="18">
    <name type="scientific">Aceria tosichella</name>
    <name type="common">wheat curl mite</name>
    <dbReference type="NCBI Taxonomy" id="561515"/>
    <lineage>
        <taxon>Eukaryota</taxon>
        <taxon>Metazoa</taxon>
        <taxon>Ecdysozoa</taxon>
        <taxon>Arthropoda</taxon>
        <taxon>Chelicerata</taxon>
        <taxon>Arachnida</taxon>
        <taxon>Acari</taxon>
        <taxon>Acariformes</taxon>
        <taxon>Trombidiformes</taxon>
        <taxon>Prostigmata</taxon>
        <taxon>Eupodina</taxon>
        <taxon>Eriophyoidea</taxon>
        <taxon>Eriophyidae</taxon>
        <taxon>Eriophyinae</taxon>
        <taxon>Aceriini</taxon>
        <taxon>Aceria</taxon>
    </lineage>
</organism>
<feature type="region of interest" description="Disordered" evidence="15">
    <location>
        <begin position="293"/>
        <end position="357"/>
    </location>
</feature>
<protein>
    <recommendedName>
        <fullName evidence="2">histone acetyltransferase</fullName>
        <ecNumber evidence="2">2.3.1.48</ecNumber>
    </recommendedName>
</protein>
<keyword evidence="4" id="KW-0479">Metal-binding</keyword>
<dbReference type="InterPro" id="IPR018359">
    <property type="entry name" value="Bromodomain_CS"/>
</dbReference>
<feature type="domain" description="CBP/p300-type HAT" evidence="17">
    <location>
        <begin position="412"/>
        <end position="958"/>
    </location>
</feature>
<evidence type="ECO:0000256" key="13">
    <source>
        <dbReference type="PROSITE-ProRule" id="PRU00035"/>
    </source>
</evidence>
<dbReference type="InterPro" id="IPR043145">
    <property type="entry name" value="Znf_ZZ_sf"/>
</dbReference>
<evidence type="ECO:0000256" key="5">
    <source>
        <dbReference type="ARBA" id="ARBA00022771"/>
    </source>
</evidence>
<evidence type="ECO:0000259" key="17">
    <source>
        <dbReference type="PROSITE" id="PS51727"/>
    </source>
</evidence>
<feature type="compositionally biased region" description="Low complexity" evidence="15">
    <location>
        <begin position="1117"/>
        <end position="1134"/>
    </location>
</feature>
<dbReference type="InterPro" id="IPR013178">
    <property type="entry name" value="Histone_AcTrfase_Rtt109/CBP"/>
</dbReference>
<evidence type="ECO:0000256" key="10">
    <source>
        <dbReference type="ARBA" id="ARBA00023163"/>
    </source>
</evidence>
<keyword evidence="6" id="KW-0862">Zinc</keyword>
<dbReference type="PANTHER" id="PTHR13808:SF1">
    <property type="entry name" value="HISTONE ACETYLTRANSFERASE"/>
    <property type="match status" value="1"/>
</dbReference>
<dbReference type="GO" id="GO:0005667">
    <property type="term" value="C:transcription regulator complex"/>
    <property type="evidence" value="ECO:0007669"/>
    <property type="project" value="TreeGrafter"/>
</dbReference>
<evidence type="ECO:0000256" key="1">
    <source>
        <dbReference type="ARBA" id="ARBA00004123"/>
    </source>
</evidence>
<evidence type="ECO:0000256" key="15">
    <source>
        <dbReference type="SAM" id="MobiDB-lite"/>
    </source>
</evidence>
<evidence type="ECO:0000256" key="4">
    <source>
        <dbReference type="ARBA" id="ARBA00022723"/>
    </source>
</evidence>
<dbReference type="InterPro" id="IPR013083">
    <property type="entry name" value="Znf_RING/FYVE/PHD"/>
</dbReference>
<dbReference type="GO" id="GO:0005634">
    <property type="term" value="C:nucleus"/>
    <property type="evidence" value="ECO:0007669"/>
    <property type="project" value="UniProtKB-SubCell"/>
</dbReference>
<gene>
    <name evidence="18" type="primary">EP300</name>
    <name evidence="18" type="ORF">g.15018</name>
</gene>
<feature type="region of interest" description="Disordered" evidence="15">
    <location>
        <begin position="1223"/>
        <end position="1247"/>
    </location>
</feature>
<dbReference type="GO" id="GO:0003713">
    <property type="term" value="F:transcription coactivator activity"/>
    <property type="evidence" value="ECO:0007669"/>
    <property type="project" value="TreeGrafter"/>
</dbReference>
<evidence type="ECO:0000256" key="8">
    <source>
        <dbReference type="ARBA" id="ARBA00023015"/>
    </source>
</evidence>
<dbReference type="PROSITE" id="PS50014">
    <property type="entry name" value="BROMODOMAIN_2"/>
    <property type="match status" value="1"/>
</dbReference>
<comment type="subcellular location">
    <subcellularLocation>
        <location evidence="1">Nucleus</location>
    </subcellularLocation>
</comment>
<dbReference type="SUPFAM" id="SSF57850">
    <property type="entry name" value="RING/U-box"/>
    <property type="match status" value="1"/>
</dbReference>
<evidence type="ECO:0000256" key="7">
    <source>
        <dbReference type="ARBA" id="ARBA00022853"/>
    </source>
</evidence>
<keyword evidence="7" id="KW-0156">Chromatin regulator</keyword>
<evidence type="ECO:0000256" key="3">
    <source>
        <dbReference type="ARBA" id="ARBA00022679"/>
    </source>
</evidence>
<dbReference type="GO" id="GO:0031490">
    <property type="term" value="F:chromatin DNA binding"/>
    <property type="evidence" value="ECO:0007669"/>
    <property type="project" value="TreeGrafter"/>
</dbReference>
<evidence type="ECO:0000256" key="14">
    <source>
        <dbReference type="SAM" id="Coils"/>
    </source>
</evidence>
<dbReference type="InterPro" id="IPR000433">
    <property type="entry name" value="Znf_ZZ"/>
</dbReference>
<evidence type="ECO:0000256" key="9">
    <source>
        <dbReference type="ARBA" id="ARBA00023117"/>
    </source>
</evidence>
<feature type="region of interest" description="Disordered" evidence="15">
    <location>
        <begin position="1116"/>
        <end position="1137"/>
    </location>
</feature>
<dbReference type="AlphaFoldDB" id="A0A6G1SFB8"/>
<evidence type="ECO:0000256" key="2">
    <source>
        <dbReference type="ARBA" id="ARBA00013184"/>
    </source>
</evidence>
<dbReference type="GO" id="GO:0004402">
    <property type="term" value="F:histone acetyltransferase activity"/>
    <property type="evidence" value="ECO:0007669"/>
    <property type="project" value="InterPro"/>
</dbReference>
<proteinExistence type="predicted"/>
<dbReference type="InterPro" id="IPR038547">
    <property type="entry name" value="RING_CBP-p300_sf"/>
</dbReference>
<dbReference type="SUPFAM" id="SSF47370">
    <property type="entry name" value="Bromodomain"/>
    <property type="match status" value="1"/>
</dbReference>
<feature type="compositionally biased region" description="Low complexity" evidence="15">
    <location>
        <begin position="1223"/>
        <end position="1232"/>
    </location>
</feature>
<dbReference type="GO" id="GO:0000123">
    <property type="term" value="C:histone acetyltransferase complex"/>
    <property type="evidence" value="ECO:0007669"/>
    <property type="project" value="TreeGrafter"/>
</dbReference>
<keyword evidence="8" id="KW-0805">Transcription regulation</keyword>
<keyword evidence="11" id="KW-0539">Nucleus</keyword>
<feature type="compositionally biased region" description="Pro residues" evidence="15">
    <location>
        <begin position="264"/>
        <end position="273"/>
    </location>
</feature>
<comment type="catalytic activity">
    <reaction evidence="12">
        <text>L-lysyl-[protein] + acetyl-CoA = N(6)-acetyl-L-lysyl-[protein] + CoA + H(+)</text>
        <dbReference type="Rhea" id="RHEA:45948"/>
        <dbReference type="Rhea" id="RHEA-COMP:9752"/>
        <dbReference type="Rhea" id="RHEA-COMP:10731"/>
        <dbReference type="ChEBI" id="CHEBI:15378"/>
        <dbReference type="ChEBI" id="CHEBI:29969"/>
        <dbReference type="ChEBI" id="CHEBI:57287"/>
        <dbReference type="ChEBI" id="CHEBI:57288"/>
        <dbReference type="ChEBI" id="CHEBI:61930"/>
        <dbReference type="EC" id="2.3.1.48"/>
    </reaction>
</comment>
<keyword evidence="10" id="KW-0804">Transcription</keyword>
<dbReference type="InterPro" id="IPR001487">
    <property type="entry name" value="Bromodomain"/>
</dbReference>
<keyword evidence="3 18" id="KW-0808">Transferase</keyword>
<dbReference type="Gene3D" id="3.30.60.90">
    <property type="match status" value="1"/>
</dbReference>
<dbReference type="InterPro" id="IPR010303">
    <property type="entry name" value="RING_CBP-p300"/>
</dbReference>
<evidence type="ECO:0000256" key="12">
    <source>
        <dbReference type="ARBA" id="ARBA00048017"/>
    </source>
</evidence>
<feature type="compositionally biased region" description="Polar residues" evidence="15">
    <location>
        <begin position="295"/>
        <end position="312"/>
    </location>
</feature>
<dbReference type="Pfam" id="PF00439">
    <property type="entry name" value="Bromodomain"/>
    <property type="match status" value="1"/>
</dbReference>
<dbReference type="PRINTS" id="PR00503">
    <property type="entry name" value="BROMODOMAIN"/>
</dbReference>
<dbReference type="GO" id="GO:0045944">
    <property type="term" value="P:positive regulation of transcription by RNA polymerase II"/>
    <property type="evidence" value="ECO:0007669"/>
    <property type="project" value="TreeGrafter"/>
</dbReference>
<feature type="coiled-coil region" evidence="14">
    <location>
        <begin position="362"/>
        <end position="389"/>
    </location>
</feature>
<evidence type="ECO:0000259" key="16">
    <source>
        <dbReference type="PROSITE" id="PS50014"/>
    </source>
</evidence>
<evidence type="ECO:0000313" key="18">
    <source>
        <dbReference type="EMBL" id="MDE48662.1"/>
    </source>
</evidence>
<reference evidence="18" key="1">
    <citation type="submission" date="2018-10" db="EMBL/GenBank/DDBJ databases">
        <title>Transcriptome assembly of Aceria tosichella (Wheat curl mite) Type 2.</title>
        <authorList>
            <person name="Scully E.D."/>
            <person name="Geib S.M."/>
            <person name="Palmer N.A."/>
            <person name="Gupta A.K."/>
            <person name="Sarath G."/>
            <person name="Tatineni S."/>
        </authorList>
    </citation>
    <scope>NUCLEOTIDE SEQUENCE</scope>
    <source>
        <strain evidence="18">LincolnNE</strain>
    </source>
</reference>
<accession>A0A6G1SFB8</accession>
<dbReference type="SMART" id="SM00297">
    <property type="entry name" value="BROMO"/>
    <property type="match status" value="1"/>
</dbReference>
<keyword evidence="9 13" id="KW-0103">Bromodomain</keyword>
<evidence type="ECO:0000256" key="6">
    <source>
        <dbReference type="ARBA" id="ARBA00022833"/>
    </source>
</evidence>
<feature type="compositionally biased region" description="Polar residues" evidence="15">
    <location>
        <begin position="1238"/>
        <end position="1247"/>
    </location>
</feature>
<dbReference type="EC" id="2.3.1.48" evidence="2"/>
<feature type="compositionally biased region" description="Polar residues" evidence="15">
    <location>
        <begin position="731"/>
        <end position="742"/>
    </location>
</feature>
<dbReference type="PANTHER" id="PTHR13808">
    <property type="entry name" value="CBP/P300-RELATED"/>
    <property type="match status" value="1"/>
</dbReference>
<dbReference type="Gene3D" id="1.20.920.10">
    <property type="entry name" value="Bromodomain-like"/>
    <property type="match status" value="1"/>
</dbReference>
<dbReference type="EMBL" id="GGYP01003891">
    <property type="protein sequence ID" value="MDE48662.1"/>
    <property type="molecule type" value="Transcribed_RNA"/>
</dbReference>
<name>A0A6G1SFB8_9ACAR</name>
<keyword evidence="14" id="KW-0175">Coiled coil</keyword>
<feature type="region of interest" description="Disordered" evidence="15">
    <location>
        <begin position="257"/>
        <end position="279"/>
    </location>
</feature>
<dbReference type="PROSITE" id="PS51727">
    <property type="entry name" value="CBP_P300_HAT"/>
    <property type="match status" value="1"/>
</dbReference>
<dbReference type="GO" id="GO:0008270">
    <property type="term" value="F:zinc ion binding"/>
    <property type="evidence" value="ECO:0007669"/>
    <property type="project" value="UniProtKB-KW"/>
</dbReference>
<sequence>MDEKISKLFLPIVDKLYNTEPAGEPFRKPVDPIKYACYDYYIFVEHPIDLSTIRQKLINHQYGGDAWRFIADVELMLANAFAFNKKGTTVYEFTNRLNKTWSSEITSIMQRLNYCCGNTYKFGPQLLFCHGTTPDKYCQIAIGAKYKCYQDSYSFCIPCFNRIRTEYISLETLTCETSRMNLPTQPVKKSDFIDCANDRWQYEAFIKCTQCSRRLHQICELYPAHDDDIKQCPQHEQIEKEQKQKCFVPPEFEQFAKPGNKLQLPPPPPPTLPPGDSQSSIDAELLAFARDVDDSNSQSVPGSPNPDENVNNHYDCAKDNRPEDGQIQSGDIHRTTSISRSSSTYTTSTSSPSNKNSVDDIAARLSINKMSAENQADNEKQQLAVATLKRDKFVCNHCYRKERLGFNLRPRKYSARRLPHTRMSRYIETKVNEFIRENSPTAGEMTVRVLTAYRDKFEVKNEMKSFLRQSRAKNNTAHPNLDQYPDNFEFTTRAIFAWQEIDGVDVCVFGMHVQEYGEDCPEPNKQVVYLSYLDSVHFFRPKQFRTAVYHEILLSYFKYVKKLGFRRVFIWVCPSRKGDDYIFYRHPTEQKMPTLKRLSDWYVHLLDKGVADGIVERHHNIYEYAMTENWSSILSMPYLSGDYWPGEFERLLNLMIESQKKYEEKITYCKQEIEEPELVEKEEPDGSEYLHNDPSLEQHNVLSLSNLYQKASSGTQRSGCSGKMINLKKSSSIGLKTPTRNASVMGDQEGPDWFSVDQDDSKFFEPFTPNSTRSDDQPLDLSKSTSAASPESYYDDDQSDATWKEPCSRKRRRKSSSTMGYTKKRSRGAQGRGRPPSNAALDASVKSQKSFRLKCGLRSCGDAIDGLMSPEEEMLKNLERSLKRQREGFIVVRLSECDCSPHFESLRRKEESVFTCDLMRGREPFLQLARLKNYEFCTLRRAKFSSLAMVKHLGEFFKLEPICNECFSFDSSKRHYTCKHCEDYYLCTSCYENTHHEHAMTLLPPSMLPDIDEFLQQCPPASATNSLSSASSTISNTFNDTSPEIQVQQSTTLSANNPELIIDNNIPLNRQTSNGFGATISMPLGCKRQRNWPPSLESRTEDEENANIDLFTSNNKLSLSHRASPPPSHSSNRARNNHFELDQALIEGLERRISITHAIDFDDMKGESKKLLSHYFACPIKDTCLRCKFVVLSCSYMRALMRSSQMQMAIDCHPNDMLISSNGSGNNNNNSGLASDGINLTTNRRFG</sequence>
<dbReference type="Pfam" id="PF08214">
    <property type="entry name" value="HAT_KAT11"/>
    <property type="match status" value="1"/>
</dbReference>
<dbReference type="Gene3D" id="3.30.40.10">
    <property type="entry name" value="Zinc/RING finger domain, C3HC4 (zinc finger)"/>
    <property type="match status" value="1"/>
</dbReference>
<evidence type="ECO:0000256" key="11">
    <source>
        <dbReference type="ARBA" id="ARBA00023242"/>
    </source>
</evidence>
<feature type="compositionally biased region" description="Low complexity" evidence="15">
    <location>
        <begin position="335"/>
        <end position="353"/>
    </location>
</feature>
<dbReference type="InterPro" id="IPR036427">
    <property type="entry name" value="Bromodomain-like_sf"/>
</dbReference>
<dbReference type="InterPro" id="IPR031162">
    <property type="entry name" value="CBP_P300_HAT"/>
</dbReference>